<feature type="domain" description="PBP" evidence="6">
    <location>
        <begin position="31"/>
        <end position="327"/>
    </location>
</feature>
<evidence type="ECO:0000313" key="7">
    <source>
        <dbReference type="EMBL" id="WAH39291.1"/>
    </source>
</evidence>
<evidence type="ECO:0000256" key="3">
    <source>
        <dbReference type="ARBA" id="ARBA00022592"/>
    </source>
</evidence>
<keyword evidence="5" id="KW-0732">Signal</keyword>
<dbReference type="NCBIfam" id="TIGR00975">
    <property type="entry name" value="3a0107s03"/>
    <property type="match status" value="1"/>
</dbReference>
<dbReference type="InterPro" id="IPR005673">
    <property type="entry name" value="ABC_phos-bd_PstS"/>
</dbReference>
<reference evidence="7" key="1">
    <citation type="submission" date="2022-08" db="EMBL/GenBank/DDBJ databases">
        <title>Alicyclobacillus dauci DSM2870, complete genome.</title>
        <authorList>
            <person name="Wang Q."/>
            <person name="Cai R."/>
            <person name="Wang Z."/>
        </authorList>
    </citation>
    <scope>NUCLEOTIDE SEQUENCE</scope>
    <source>
        <strain evidence="7">DSM 28700</strain>
    </source>
</reference>
<evidence type="ECO:0000256" key="4">
    <source>
        <dbReference type="PIRNR" id="PIRNR002756"/>
    </source>
</evidence>
<dbReference type="CDD" id="cd13565">
    <property type="entry name" value="PBP2_PstS"/>
    <property type="match status" value="1"/>
</dbReference>
<dbReference type="PIRSF" id="PIRSF002756">
    <property type="entry name" value="PstS"/>
    <property type="match status" value="1"/>
</dbReference>
<dbReference type="PANTHER" id="PTHR42996">
    <property type="entry name" value="PHOSPHATE-BINDING PROTEIN PSTS"/>
    <property type="match status" value="1"/>
</dbReference>
<accession>A0ABY6ZAK8</accession>
<keyword evidence="2 4" id="KW-0813">Transport</keyword>
<evidence type="ECO:0000256" key="5">
    <source>
        <dbReference type="SAM" id="SignalP"/>
    </source>
</evidence>
<dbReference type="EMBL" id="CP104064">
    <property type="protein sequence ID" value="WAH39291.1"/>
    <property type="molecule type" value="Genomic_DNA"/>
</dbReference>
<dbReference type="InterPro" id="IPR024370">
    <property type="entry name" value="PBP_domain"/>
</dbReference>
<protein>
    <recommendedName>
        <fullName evidence="4">Phosphate-binding protein</fullName>
    </recommendedName>
</protein>
<gene>
    <name evidence="7" type="primary">pstS</name>
    <name evidence="7" type="ORF">NZD86_20025</name>
</gene>
<dbReference type="Gene3D" id="3.40.190.10">
    <property type="entry name" value="Periplasmic binding protein-like II"/>
    <property type="match status" value="2"/>
</dbReference>
<evidence type="ECO:0000313" key="8">
    <source>
        <dbReference type="Proteomes" id="UP001164803"/>
    </source>
</evidence>
<evidence type="ECO:0000256" key="2">
    <source>
        <dbReference type="ARBA" id="ARBA00022448"/>
    </source>
</evidence>
<keyword evidence="8" id="KW-1185">Reference proteome</keyword>
<dbReference type="SUPFAM" id="SSF53850">
    <property type="entry name" value="Periplasmic binding protein-like II"/>
    <property type="match status" value="1"/>
</dbReference>
<comment type="similarity">
    <text evidence="1 4">Belongs to the PstS family.</text>
</comment>
<evidence type="ECO:0000256" key="1">
    <source>
        <dbReference type="ARBA" id="ARBA00008725"/>
    </source>
</evidence>
<sequence length="360" mass="37763">MDRKYSKLVAGFAALATSVSVFGLTGPTAFAATSISESGSSLMYPLFTQQWITAYKKVAPSVSINAASTGSGTGIAQAIAGTINIGASDAYLAPAQQKQNPTMVNIPVAVSAQQVMYNIPGLSQSTHLKLTGDVLAQIYQGQIKLWDDAKIASLNKGVKLPHKQIVTIRRSDSSGDTFLFTQFLSDTNSSWANNVAYGTTVSWPALQGSLGAKGNSGIVTALAQNPYSISYVGISWLNNALATKKIGYAALKNRSGNYELPTNATISAAANAMAKSTPKNESVSLVYAPGSTAYPIANYEYAIVNTKQANSTTASAVKNFLNWAVSSSGGNSTKYLAPVHFLPLPSTVVSLSKAQISKIH</sequence>
<dbReference type="InterPro" id="IPR050962">
    <property type="entry name" value="Phosphate-bind_PstS"/>
</dbReference>
<dbReference type="RefSeq" id="WP_268046972.1">
    <property type="nucleotide sequence ID" value="NZ_CP104064.1"/>
</dbReference>
<evidence type="ECO:0000259" key="6">
    <source>
        <dbReference type="Pfam" id="PF12849"/>
    </source>
</evidence>
<dbReference type="PANTHER" id="PTHR42996:SF1">
    <property type="entry name" value="PHOSPHATE-BINDING PROTEIN PSTS"/>
    <property type="match status" value="1"/>
</dbReference>
<dbReference type="Proteomes" id="UP001164803">
    <property type="component" value="Chromosome"/>
</dbReference>
<name>A0ABY6ZAK8_9BACL</name>
<feature type="signal peptide" evidence="5">
    <location>
        <begin position="1"/>
        <end position="31"/>
    </location>
</feature>
<proteinExistence type="inferred from homology"/>
<organism evidence="7 8">
    <name type="scientific">Alicyclobacillus dauci</name>
    <dbReference type="NCBI Taxonomy" id="1475485"/>
    <lineage>
        <taxon>Bacteria</taxon>
        <taxon>Bacillati</taxon>
        <taxon>Bacillota</taxon>
        <taxon>Bacilli</taxon>
        <taxon>Bacillales</taxon>
        <taxon>Alicyclobacillaceae</taxon>
        <taxon>Alicyclobacillus</taxon>
    </lineage>
</organism>
<keyword evidence="3 4" id="KW-0592">Phosphate transport</keyword>
<dbReference type="Pfam" id="PF12849">
    <property type="entry name" value="PBP_like_2"/>
    <property type="match status" value="1"/>
</dbReference>
<feature type="chain" id="PRO_5047312716" description="Phosphate-binding protein" evidence="5">
    <location>
        <begin position="32"/>
        <end position="360"/>
    </location>
</feature>